<comment type="caution">
    <text evidence="1">The sequence shown here is derived from an EMBL/GenBank/DDBJ whole genome shotgun (WGS) entry which is preliminary data.</text>
</comment>
<evidence type="ECO:0000313" key="1">
    <source>
        <dbReference type="EMBL" id="KAK1770470.1"/>
    </source>
</evidence>
<evidence type="ECO:0000313" key="2">
    <source>
        <dbReference type="Proteomes" id="UP001244011"/>
    </source>
</evidence>
<accession>A0AAJ0C5R3</accession>
<sequence length="355" mass="40456">MDLFKAMRHLLGLSLKEQKPDCAILRLPVELLLLISASLPLHSQVLLSQTCRWLRTVLPLADSSSRLPREQYLEYLAGLAYDMPERWVCEKCMALHSVVEFDTPKRPCRTLCPLAWRHGCYQYSFNCFWPHHRHIQLTLKYTRMLGNKKHQRHLQNLLAPSHSRFVIYPLERNVLAAQCSTYPKVEISNGNSDGGRRRYLLLSVRRYKAAREIVSPDSMGIVVVCPHMHMYSGPQPPGPATLSAYIHAAFKEEDGVEVRGACARCPTDFAVRASPWRATVRAWKDLGSEGSPLDPAWRVHLDDYHQDPVYGIQEDLTIAHEPGSVRKLYESGGGEVEGIQWERLEPAPNDLRRAS</sequence>
<reference evidence="1" key="1">
    <citation type="submission" date="2023-06" db="EMBL/GenBank/DDBJ databases">
        <title>Genome-scale phylogeny and comparative genomics of the fungal order Sordariales.</title>
        <authorList>
            <consortium name="Lawrence Berkeley National Laboratory"/>
            <person name="Hensen N."/>
            <person name="Bonometti L."/>
            <person name="Westerberg I."/>
            <person name="Brannstrom I.O."/>
            <person name="Guillou S."/>
            <person name="Cros-Aarteil S."/>
            <person name="Calhoun S."/>
            <person name="Haridas S."/>
            <person name="Kuo A."/>
            <person name="Mondo S."/>
            <person name="Pangilinan J."/>
            <person name="Riley R."/>
            <person name="Labutti K."/>
            <person name="Andreopoulos B."/>
            <person name="Lipzen A."/>
            <person name="Chen C."/>
            <person name="Yanf M."/>
            <person name="Daum C."/>
            <person name="Ng V."/>
            <person name="Clum A."/>
            <person name="Steindorff A."/>
            <person name="Ohm R."/>
            <person name="Martin F."/>
            <person name="Silar P."/>
            <person name="Natvig D."/>
            <person name="Lalanne C."/>
            <person name="Gautier V."/>
            <person name="Ament-Velasquez S.L."/>
            <person name="Kruys A."/>
            <person name="Hutchinson M.I."/>
            <person name="Powell A.J."/>
            <person name="Barry K."/>
            <person name="Miller A.N."/>
            <person name="Grigoriev I.V."/>
            <person name="Debuchy R."/>
            <person name="Gladieux P."/>
            <person name="Thoren M.H."/>
            <person name="Johannesson H."/>
        </authorList>
    </citation>
    <scope>NUCLEOTIDE SEQUENCE</scope>
    <source>
        <strain evidence="1">8032-3</strain>
    </source>
</reference>
<proteinExistence type="predicted"/>
<gene>
    <name evidence="1" type="ORF">QBC33DRAFT_555949</name>
</gene>
<dbReference type="GeneID" id="85312870"/>
<name>A0AAJ0C5R3_9PEZI</name>
<organism evidence="1 2">
    <name type="scientific">Phialemonium atrogriseum</name>
    <dbReference type="NCBI Taxonomy" id="1093897"/>
    <lineage>
        <taxon>Eukaryota</taxon>
        <taxon>Fungi</taxon>
        <taxon>Dikarya</taxon>
        <taxon>Ascomycota</taxon>
        <taxon>Pezizomycotina</taxon>
        <taxon>Sordariomycetes</taxon>
        <taxon>Sordariomycetidae</taxon>
        <taxon>Cephalothecales</taxon>
        <taxon>Cephalothecaceae</taxon>
        <taxon>Phialemonium</taxon>
    </lineage>
</organism>
<keyword evidence="2" id="KW-1185">Reference proteome</keyword>
<dbReference type="Proteomes" id="UP001244011">
    <property type="component" value="Unassembled WGS sequence"/>
</dbReference>
<evidence type="ECO:0008006" key="3">
    <source>
        <dbReference type="Google" id="ProtNLM"/>
    </source>
</evidence>
<dbReference type="RefSeq" id="XP_060286683.1">
    <property type="nucleotide sequence ID" value="XM_060429683.1"/>
</dbReference>
<dbReference type="AlphaFoldDB" id="A0AAJ0C5R3"/>
<dbReference type="EMBL" id="MU839000">
    <property type="protein sequence ID" value="KAK1770470.1"/>
    <property type="molecule type" value="Genomic_DNA"/>
</dbReference>
<protein>
    <recommendedName>
        <fullName evidence="3">F-box domain-containing protein</fullName>
    </recommendedName>
</protein>